<name>A0A517Z186_9PLAN</name>
<accession>A0A517Z186</accession>
<sequence length="182" mass="20577">MSDRFELIDEFRITVAVHEQIRDLLEECFPESSFTSTRTWLKQLPPRRLLVWEEGELVAQLGVEHRVVRLPDGPGTVLGAIDLCVRGACRGVGLASSMLQWLLELGRTHGIDFVILFAADGRLYARNGFCRPGTRVRWLKIHELDGFGIGDDVLDELMVCELGPRRWPDGPEATVDLLGYQF</sequence>
<dbReference type="RefSeq" id="WP_197444032.1">
    <property type="nucleotide sequence ID" value="NZ_CP036275.1"/>
</dbReference>
<dbReference type="CDD" id="cd04301">
    <property type="entry name" value="NAT_SF"/>
    <property type="match status" value="1"/>
</dbReference>
<reference evidence="2 3" key="1">
    <citation type="submission" date="2019-02" db="EMBL/GenBank/DDBJ databases">
        <title>Deep-cultivation of Planctomycetes and their phenomic and genomic characterization uncovers novel biology.</title>
        <authorList>
            <person name="Wiegand S."/>
            <person name="Jogler M."/>
            <person name="Boedeker C."/>
            <person name="Pinto D."/>
            <person name="Vollmers J."/>
            <person name="Rivas-Marin E."/>
            <person name="Kohn T."/>
            <person name="Peeters S.H."/>
            <person name="Heuer A."/>
            <person name="Rast P."/>
            <person name="Oberbeckmann S."/>
            <person name="Bunk B."/>
            <person name="Jeske O."/>
            <person name="Meyerdierks A."/>
            <person name="Storesund J.E."/>
            <person name="Kallscheuer N."/>
            <person name="Luecker S."/>
            <person name="Lage O.M."/>
            <person name="Pohl T."/>
            <person name="Merkel B.J."/>
            <person name="Hornburger P."/>
            <person name="Mueller R.-W."/>
            <person name="Bruemmer F."/>
            <person name="Labrenz M."/>
            <person name="Spormann A.M."/>
            <person name="Op den Camp H."/>
            <person name="Overmann J."/>
            <person name="Amann R."/>
            <person name="Jetten M.S.M."/>
            <person name="Mascher T."/>
            <person name="Medema M.H."/>
            <person name="Devos D.P."/>
            <person name="Kaster A.-K."/>
            <person name="Ovreas L."/>
            <person name="Rohde M."/>
            <person name="Galperin M.Y."/>
            <person name="Jogler C."/>
        </authorList>
    </citation>
    <scope>NUCLEOTIDE SEQUENCE [LARGE SCALE GENOMIC DNA]</scope>
    <source>
        <strain evidence="2 3">Mal4</strain>
    </source>
</reference>
<feature type="domain" description="N-acetyltransferase" evidence="1">
    <location>
        <begin position="8"/>
        <end position="163"/>
    </location>
</feature>
<dbReference type="KEGG" id="mri:Mal4_05300"/>
<proteinExistence type="predicted"/>
<dbReference type="InterPro" id="IPR000182">
    <property type="entry name" value="GNAT_dom"/>
</dbReference>
<dbReference type="Proteomes" id="UP000320496">
    <property type="component" value="Chromosome"/>
</dbReference>
<dbReference type="EMBL" id="CP036275">
    <property type="protein sequence ID" value="QDU36246.1"/>
    <property type="molecule type" value="Genomic_DNA"/>
</dbReference>
<dbReference type="SUPFAM" id="SSF55729">
    <property type="entry name" value="Acyl-CoA N-acyltransferases (Nat)"/>
    <property type="match status" value="1"/>
</dbReference>
<gene>
    <name evidence="2" type="ORF">Mal4_05300</name>
</gene>
<protein>
    <recommendedName>
        <fullName evidence="1">N-acetyltransferase domain-containing protein</fullName>
    </recommendedName>
</protein>
<dbReference type="PROSITE" id="PS51186">
    <property type="entry name" value="GNAT"/>
    <property type="match status" value="1"/>
</dbReference>
<evidence type="ECO:0000259" key="1">
    <source>
        <dbReference type="PROSITE" id="PS51186"/>
    </source>
</evidence>
<keyword evidence="3" id="KW-1185">Reference proteome</keyword>
<dbReference type="InterPro" id="IPR016181">
    <property type="entry name" value="Acyl_CoA_acyltransferase"/>
</dbReference>
<evidence type="ECO:0000313" key="2">
    <source>
        <dbReference type="EMBL" id="QDU36246.1"/>
    </source>
</evidence>
<dbReference type="Pfam" id="PF13527">
    <property type="entry name" value="Acetyltransf_9"/>
    <property type="match status" value="1"/>
</dbReference>
<dbReference type="Gene3D" id="3.40.630.30">
    <property type="match status" value="1"/>
</dbReference>
<evidence type="ECO:0000313" key="3">
    <source>
        <dbReference type="Proteomes" id="UP000320496"/>
    </source>
</evidence>
<dbReference type="AlphaFoldDB" id="A0A517Z186"/>
<organism evidence="2 3">
    <name type="scientific">Maioricimonas rarisocia</name>
    <dbReference type="NCBI Taxonomy" id="2528026"/>
    <lineage>
        <taxon>Bacteria</taxon>
        <taxon>Pseudomonadati</taxon>
        <taxon>Planctomycetota</taxon>
        <taxon>Planctomycetia</taxon>
        <taxon>Planctomycetales</taxon>
        <taxon>Planctomycetaceae</taxon>
        <taxon>Maioricimonas</taxon>
    </lineage>
</organism>
<dbReference type="GO" id="GO:0016747">
    <property type="term" value="F:acyltransferase activity, transferring groups other than amino-acyl groups"/>
    <property type="evidence" value="ECO:0007669"/>
    <property type="project" value="InterPro"/>
</dbReference>